<organism evidence="1 2">
    <name type="scientific">Kingdonia uniflora</name>
    <dbReference type="NCBI Taxonomy" id="39325"/>
    <lineage>
        <taxon>Eukaryota</taxon>
        <taxon>Viridiplantae</taxon>
        <taxon>Streptophyta</taxon>
        <taxon>Embryophyta</taxon>
        <taxon>Tracheophyta</taxon>
        <taxon>Spermatophyta</taxon>
        <taxon>Magnoliopsida</taxon>
        <taxon>Ranunculales</taxon>
        <taxon>Circaeasteraceae</taxon>
        <taxon>Kingdonia</taxon>
    </lineage>
</organism>
<reference evidence="1 2" key="1">
    <citation type="journal article" date="2020" name="IScience">
        <title>Genome Sequencing of the Endangered Kingdonia uniflora (Circaeasteraceae, Ranunculales) Reveals Potential Mechanisms of Evolutionary Specialization.</title>
        <authorList>
            <person name="Sun Y."/>
            <person name="Deng T."/>
            <person name="Zhang A."/>
            <person name="Moore M.J."/>
            <person name="Landis J.B."/>
            <person name="Lin N."/>
            <person name="Zhang H."/>
            <person name="Zhang X."/>
            <person name="Huang J."/>
            <person name="Zhang X."/>
            <person name="Sun H."/>
            <person name="Wang H."/>
        </authorList>
    </citation>
    <scope>NUCLEOTIDE SEQUENCE [LARGE SCALE GENOMIC DNA]</scope>
    <source>
        <strain evidence="1">TB1705</strain>
        <tissue evidence="1">Leaf</tissue>
    </source>
</reference>
<evidence type="ECO:0008006" key="3">
    <source>
        <dbReference type="Google" id="ProtNLM"/>
    </source>
</evidence>
<dbReference type="GO" id="GO:0003723">
    <property type="term" value="F:RNA binding"/>
    <property type="evidence" value="ECO:0007669"/>
    <property type="project" value="InterPro"/>
</dbReference>
<dbReference type="Proteomes" id="UP000541444">
    <property type="component" value="Unassembled WGS sequence"/>
</dbReference>
<keyword evidence="2" id="KW-1185">Reference proteome</keyword>
<proteinExistence type="predicted"/>
<dbReference type="AlphaFoldDB" id="A0A7J7NT55"/>
<evidence type="ECO:0000313" key="1">
    <source>
        <dbReference type="EMBL" id="KAF6170108.1"/>
    </source>
</evidence>
<accession>A0A7J7NT55</accession>
<dbReference type="InterPro" id="IPR011990">
    <property type="entry name" value="TPR-like_helical_dom_sf"/>
</dbReference>
<protein>
    <recommendedName>
        <fullName evidence="3">Pentatricopeptide repeat-containing protein</fullName>
    </recommendedName>
</protein>
<comment type="caution">
    <text evidence="1">The sequence shown here is derived from an EMBL/GenBank/DDBJ whole genome shotgun (WGS) entry which is preliminary data.</text>
</comment>
<dbReference type="EMBL" id="JACGCM010000604">
    <property type="protein sequence ID" value="KAF6170108.1"/>
    <property type="molecule type" value="Genomic_DNA"/>
</dbReference>
<dbReference type="PANTHER" id="PTHR47926">
    <property type="entry name" value="PENTATRICOPEPTIDE REPEAT-CONTAINING PROTEIN"/>
    <property type="match status" value="1"/>
</dbReference>
<gene>
    <name evidence="1" type="ORF">GIB67_025797</name>
</gene>
<dbReference type="OrthoDB" id="1936721at2759"/>
<sequence>MDTGMLVSRNAMIATCEQSGFREKEIRLFRELQIEKIEYNSISMVSDFSACNSLGAFSIREWVHEFVIRKGLETNKSITNVLIDKYAMCGNIDLAKNIF</sequence>
<evidence type="ECO:0000313" key="2">
    <source>
        <dbReference type="Proteomes" id="UP000541444"/>
    </source>
</evidence>
<dbReference type="Gene3D" id="1.25.40.10">
    <property type="entry name" value="Tetratricopeptide repeat domain"/>
    <property type="match status" value="1"/>
</dbReference>
<dbReference type="InterPro" id="IPR046960">
    <property type="entry name" value="PPR_At4g14850-like_plant"/>
</dbReference>
<name>A0A7J7NT55_9MAGN</name>
<dbReference type="GO" id="GO:0009451">
    <property type="term" value="P:RNA modification"/>
    <property type="evidence" value="ECO:0007669"/>
    <property type="project" value="InterPro"/>
</dbReference>
<dbReference type="PANTHER" id="PTHR47926:SF454">
    <property type="entry name" value="REPEAT-CONTAINING PROTEIN, PUTATIVE-RELATED"/>
    <property type="match status" value="1"/>
</dbReference>